<keyword evidence="9 10" id="KW-0472">Membrane</keyword>
<evidence type="ECO:0000313" key="12">
    <source>
        <dbReference type="EMBL" id="EKD13373.1"/>
    </source>
</evidence>
<dbReference type="GO" id="GO:0030007">
    <property type="term" value="P:intracellular potassium ion homeostasis"/>
    <property type="evidence" value="ECO:0007669"/>
    <property type="project" value="UniProtKB-UniRule"/>
</dbReference>
<evidence type="ECO:0000256" key="2">
    <source>
        <dbReference type="ARBA" id="ARBA00009137"/>
    </source>
</evidence>
<feature type="transmembrane region" description="Helical" evidence="10">
    <location>
        <begin position="85"/>
        <end position="110"/>
    </location>
</feature>
<feature type="region of interest" description="Disordered" evidence="11">
    <location>
        <begin position="150"/>
        <end position="171"/>
    </location>
</feature>
<keyword evidence="5 10" id="KW-0812">Transmembrane</keyword>
<dbReference type="KEGG" id="mbe:MBM_08456"/>
<dbReference type="HOGENOM" id="CLU_005947_0_1_1"/>
<dbReference type="STRING" id="1072389.K1WXJ9"/>
<feature type="region of interest" description="Disordered" evidence="11">
    <location>
        <begin position="183"/>
        <end position="241"/>
    </location>
</feature>
<comment type="subcellular location">
    <subcellularLocation>
        <location evidence="1">Membrane</location>
        <topology evidence="1">Multi-pass membrane protein</topology>
    </subcellularLocation>
</comment>
<feature type="compositionally biased region" description="Polar residues" evidence="11">
    <location>
        <begin position="186"/>
        <end position="200"/>
    </location>
</feature>
<feature type="transmembrane region" description="Helical" evidence="10">
    <location>
        <begin position="436"/>
        <end position="460"/>
    </location>
</feature>
<dbReference type="FunCoup" id="K1WXJ9">
    <property type="interactions" value="15"/>
</dbReference>
<name>K1WXJ9_MARBU</name>
<feature type="transmembrane region" description="Helical" evidence="10">
    <location>
        <begin position="568"/>
        <end position="590"/>
    </location>
</feature>
<evidence type="ECO:0000256" key="1">
    <source>
        <dbReference type="ARBA" id="ARBA00004141"/>
    </source>
</evidence>
<protein>
    <recommendedName>
        <fullName evidence="10">Potassium transport protein</fullName>
    </recommendedName>
</protein>
<keyword evidence="4 10" id="KW-0633">Potassium transport</keyword>
<feature type="transmembrane region" description="Helical" evidence="10">
    <location>
        <begin position="747"/>
        <end position="765"/>
    </location>
</feature>
<feature type="transmembrane region" description="Helical" evidence="10">
    <location>
        <begin position="719"/>
        <end position="741"/>
    </location>
</feature>
<dbReference type="EMBL" id="JH921450">
    <property type="protein sequence ID" value="EKD13373.1"/>
    <property type="molecule type" value="Genomic_DNA"/>
</dbReference>
<dbReference type="InterPro" id="IPR003445">
    <property type="entry name" value="Cat_transpt"/>
</dbReference>
<dbReference type="OrthoDB" id="9999863at2759"/>
<dbReference type="GeneID" id="18764391"/>
<dbReference type="eggNOG" id="KOG1341">
    <property type="taxonomic scope" value="Eukaryota"/>
</dbReference>
<feature type="compositionally biased region" description="Basic and acidic residues" evidence="11">
    <location>
        <begin position="885"/>
        <end position="898"/>
    </location>
</feature>
<feature type="transmembrane region" description="Helical" evidence="10">
    <location>
        <begin position="508"/>
        <end position="532"/>
    </location>
</feature>
<evidence type="ECO:0000313" key="13">
    <source>
        <dbReference type="Proteomes" id="UP000006753"/>
    </source>
</evidence>
<evidence type="ECO:0000256" key="10">
    <source>
        <dbReference type="PIRNR" id="PIRNR002450"/>
    </source>
</evidence>
<dbReference type="PANTHER" id="PTHR31064:SF30">
    <property type="entry name" value="HIGH-AFFINITY POTASSIUM TRANSPORT PROTEIN-RELATED"/>
    <property type="match status" value="1"/>
</dbReference>
<dbReference type="OMA" id="RMTNDGI"/>
<evidence type="ECO:0000256" key="5">
    <source>
        <dbReference type="ARBA" id="ARBA00022692"/>
    </source>
</evidence>
<feature type="transmembrane region" description="Helical" evidence="10">
    <location>
        <begin position="26"/>
        <end position="50"/>
    </location>
</feature>
<evidence type="ECO:0000256" key="11">
    <source>
        <dbReference type="SAM" id="MobiDB-lite"/>
    </source>
</evidence>
<dbReference type="GO" id="GO:0005886">
    <property type="term" value="C:plasma membrane"/>
    <property type="evidence" value="ECO:0007669"/>
    <property type="project" value="InterPro"/>
</dbReference>
<dbReference type="GO" id="GO:0140107">
    <property type="term" value="F:high-affinity potassium ion transmembrane transporter activity"/>
    <property type="evidence" value="ECO:0007669"/>
    <property type="project" value="TreeGrafter"/>
</dbReference>
<feature type="region of interest" description="Disordered" evidence="11">
    <location>
        <begin position="833"/>
        <end position="933"/>
    </location>
</feature>
<keyword evidence="3 10" id="KW-0813">Transport</keyword>
<dbReference type="AlphaFoldDB" id="K1WXJ9"/>
<dbReference type="Proteomes" id="UP000006753">
    <property type="component" value="Unassembled WGS sequence"/>
</dbReference>
<keyword evidence="13" id="KW-1185">Reference proteome</keyword>
<dbReference type="PANTHER" id="PTHR31064">
    <property type="entry name" value="POTASSIUM TRANSPORT PROTEIN DDB_G0292412-RELATED"/>
    <property type="match status" value="1"/>
</dbReference>
<keyword evidence="6 10" id="KW-0630">Potassium</keyword>
<evidence type="ECO:0000256" key="8">
    <source>
        <dbReference type="ARBA" id="ARBA00023065"/>
    </source>
</evidence>
<dbReference type="InParanoid" id="K1WXJ9"/>
<keyword evidence="7 10" id="KW-1133">Transmembrane helix</keyword>
<feature type="transmembrane region" description="Helical" evidence="10">
    <location>
        <begin position="635"/>
        <end position="652"/>
    </location>
</feature>
<feature type="region of interest" description="Disordered" evidence="11">
    <location>
        <begin position="297"/>
        <end position="326"/>
    </location>
</feature>
<dbReference type="InterPro" id="IPR004773">
    <property type="entry name" value="K/Na_transp_Trk1/HKT1"/>
</dbReference>
<dbReference type="InterPro" id="IPR051143">
    <property type="entry name" value="TrkH_K-transport"/>
</dbReference>
<proteinExistence type="inferred from homology"/>
<dbReference type="RefSeq" id="XP_007296345.1">
    <property type="nucleotide sequence ID" value="XM_007296283.1"/>
</dbReference>
<evidence type="ECO:0000256" key="4">
    <source>
        <dbReference type="ARBA" id="ARBA00022538"/>
    </source>
</evidence>
<evidence type="ECO:0000256" key="3">
    <source>
        <dbReference type="ARBA" id="ARBA00022448"/>
    </source>
</evidence>
<dbReference type="PIRSF" id="PIRSF002450">
    <property type="entry name" value="K+_transpter_TRK"/>
    <property type="match status" value="1"/>
</dbReference>
<evidence type="ECO:0000256" key="6">
    <source>
        <dbReference type="ARBA" id="ARBA00022958"/>
    </source>
</evidence>
<reference evidence="12 13" key="1">
    <citation type="journal article" date="2012" name="BMC Genomics">
        <title>Sequencing the genome of Marssonina brunnea reveals fungus-poplar co-evolution.</title>
        <authorList>
            <person name="Zhu S."/>
            <person name="Cao Y.-Z."/>
            <person name="Jiang C."/>
            <person name="Tan B.-Y."/>
            <person name="Wang Z."/>
            <person name="Feng S."/>
            <person name="Zhang L."/>
            <person name="Su X.-H."/>
            <person name="Brejova B."/>
            <person name="Vinar T."/>
            <person name="Xu M."/>
            <person name="Wang M.-X."/>
            <person name="Zhang S.-G."/>
            <person name="Huang M.-R."/>
            <person name="Wu R."/>
            <person name="Zhou Y."/>
        </authorList>
    </citation>
    <scope>NUCLEOTIDE SEQUENCE [LARGE SCALE GENOMIC DNA]</scope>
    <source>
        <strain evidence="12 13">MB_m1</strain>
    </source>
</reference>
<dbReference type="Pfam" id="PF02386">
    <property type="entry name" value="TrkH"/>
    <property type="match status" value="1"/>
</dbReference>
<accession>K1WXJ9</accession>
<dbReference type="GO" id="GO:1990573">
    <property type="term" value="P:potassium ion import across plasma membrane"/>
    <property type="evidence" value="ECO:0007669"/>
    <property type="project" value="TreeGrafter"/>
</dbReference>
<gene>
    <name evidence="12" type="ORF">MBM_08456</name>
</gene>
<comment type="similarity">
    <text evidence="2 10">Belongs to the TrkH potassium transport family.</text>
</comment>
<feature type="compositionally biased region" description="Polar residues" evidence="11">
    <location>
        <begin position="155"/>
        <end position="164"/>
    </location>
</feature>
<sequence>MFSILSDIWGQLKSLKPAFISKTPHFNFITVHYFWIIGMALFGSLCLYIRGDLAYIDALFFASGSATQSGLNTVDLNLLNTWQQVVLYLISIVTNPITINSFVVFLRLYWFEKRFQHIARESRKNRLSIAKARTLEPDIGDEERGVRGRRIIVNHASTRPNGMTNKDAIPEDYDDQVKKEKILASDNASGSHSSESTTKGRGSETAVDDDEKYLVGDQSRPQIKFADQVKRSNGLADEPIRLPAQRSHEDHIAFLERQRNQDEGAVLRIPGPRDADAGVAPVTLDHQDQISPIMSRRESRLSGQFSHQDQTSTKQGNEEHPPSARRNITIAEPTQSHITEKIVVDAKAAKDTCGVLRLRRPRIFGGEKTDADEHTQHARRSSTFNTIMTALSRDKDEGMPYLSWEPTVGRNSAFVDLTEEQREELGGIEYRSLKSLVLILIAYYVGFTLFGVVSIVPWIFSDDSYGTIVEAAGASRIWWGIFTSNSAFTDLGFTLTPDSMISFQKAQWLLVVMSFLIIIGNTGFPIMLRIIIWITSKYVPRESGIWEELKFLLDHPRRCFTLLFPSKATWWLFWILVILNGVDLVFFIILDLGNEIVTDLPVHIRVLAGWFQAVSTRTAGFAVVNLAALHPAIQVSYLIMMYISVLPIAISVRRTNVYEEKSLGIYGSYQEDNADMEEPSYVGAHLRRQLSFDLWYIFLGLFIISISEGERIQNGDPAFTMFSVLFEIISAYGTVGLSLGYTNINASFSAEFGIIAKLVIIAMQIRGRHRGLPYELDRAILLPSEHLQKREMDDAVRAMRRRSSLATMAANGGPVSSGALKTARTRSRSPVNLLGTLLHPGPTIPNSHRDPMPYKSRRASTVSVGMRSRTTRSVSSAHSSCADGPTEKRGRTEGRRSFFQEGVNPAPTVHPETISEATSPATSGNTSMGVSIK</sequence>
<feature type="compositionally biased region" description="Polar residues" evidence="11">
    <location>
        <begin position="301"/>
        <end position="315"/>
    </location>
</feature>
<evidence type="ECO:0000256" key="9">
    <source>
        <dbReference type="ARBA" id="ARBA00023136"/>
    </source>
</evidence>
<dbReference type="InterPro" id="IPR015958">
    <property type="entry name" value="Trk1_fungi"/>
</dbReference>
<organism evidence="12 13">
    <name type="scientific">Marssonina brunnea f. sp. multigermtubi (strain MB_m1)</name>
    <name type="common">Marssonina leaf spot fungus</name>
    <dbReference type="NCBI Taxonomy" id="1072389"/>
    <lineage>
        <taxon>Eukaryota</taxon>
        <taxon>Fungi</taxon>
        <taxon>Dikarya</taxon>
        <taxon>Ascomycota</taxon>
        <taxon>Pezizomycotina</taxon>
        <taxon>Leotiomycetes</taxon>
        <taxon>Helotiales</taxon>
        <taxon>Drepanopezizaceae</taxon>
        <taxon>Drepanopeziza</taxon>
    </lineage>
</organism>
<feature type="compositionally biased region" description="Polar residues" evidence="11">
    <location>
        <begin position="915"/>
        <end position="933"/>
    </location>
</feature>
<keyword evidence="8 10" id="KW-0406">Ion transport</keyword>
<dbReference type="NCBIfam" id="TIGR00934">
    <property type="entry name" value="2a38euk"/>
    <property type="match status" value="1"/>
</dbReference>
<evidence type="ECO:0000256" key="7">
    <source>
        <dbReference type="ARBA" id="ARBA00022989"/>
    </source>
</evidence>
<feature type="transmembrane region" description="Helical" evidence="10">
    <location>
        <begin position="690"/>
        <end position="707"/>
    </location>
</feature>